<dbReference type="Proteomes" id="UP000234681">
    <property type="component" value="Chromosome 5"/>
</dbReference>
<protein>
    <submittedName>
        <fullName evidence="2">PDZK1 interacting protein 1, isoform CRA_c</fullName>
    </submittedName>
</protein>
<dbReference type="AlphaFoldDB" id="A6JZ31"/>
<feature type="region of interest" description="Disordered" evidence="1">
    <location>
        <begin position="61"/>
        <end position="103"/>
    </location>
</feature>
<gene>
    <name evidence="2 4" type="primary">Pdzk1ip1</name>
    <name evidence="2" type="ORF">rCG_50244</name>
</gene>
<sequence length="169" mass="18111">MPVCQTGHQPGLAAHFHGRKGSFSSPVCQSFPALPPVLPHLTGASPVQPDCSPADLIQTLQTSSSPRSQNTSGSTAACSHVGPQSARAGSARRSGTCQLSTRSREPSALDARPHCCRCVLGPCCNRLRRQPLLVPGRAGTWEHDDDHWKQGRWGSGGHGWQILFNGIWF</sequence>
<name>A6JZ31_RAT</name>
<organism evidence="2 3">
    <name type="scientific">Rattus norvegicus</name>
    <name type="common">Rat</name>
    <dbReference type="NCBI Taxonomy" id="10116"/>
    <lineage>
        <taxon>Eukaryota</taxon>
        <taxon>Metazoa</taxon>
        <taxon>Chordata</taxon>
        <taxon>Craniata</taxon>
        <taxon>Vertebrata</taxon>
        <taxon>Euteleostomi</taxon>
        <taxon>Mammalia</taxon>
        <taxon>Eutheria</taxon>
        <taxon>Euarchontoglires</taxon>
        <taxon>Glires</taxon>
        <taxon>Rodentia</taxon>
        <taxon>Myomorpha</taxon>
        <taxon>Muroidea</taxon>
        <taxon>Muridae</taxon>
        <taxon>Murinae</taxon>
        <taxon>Rattus</taxon>
    </lineage>
</organism>
<accession>A6JZ31</accession>
<evidence type="ECO:0000313" key="4">
    <source>
        <dbReference type="RGD" id="620952"/>
    </source>
</evidence>
<feature type="compositionally biased region" description="Polar residues" evidence="1">
    <location>
        <begin position="61"/>
        <end position="77"/>
    </location>
</feature>
<dbReference type="EMBL" id="CH474008">
    <property type="protein sequence ID" value="EDL90321.1"/>
    <property type="molecule type" value="Genomic_DNA"/>
</dbReference>
<reference evidence="2 3" key="1">
    <citation type="submission" date="2005-09" db="EMBL/GenBank/DDBJ databases">
        <authorList>
            <person name="Mural R.J."/>
            <person name="Li P.W."/>
            <person name="Adams M.D."/>
            <person name="Amanatides P.G."/>
            <person name="Baden-Tillson H."/>
            <person name="Barnstead M."/>
            <person name="Chin S.H."/>
            <person name="Dew I."/>
            <person name="Evans C.A."/>
            <person name="Ferriera S."/>
            <person name="Flanigan M."/>
            <person name="Fosler C."/>
            <person name="Glodek A."/>
            <person name="Gu Z."/>
            <person name="Holt R.A."/>
            <person name="Jennings D."/>
            <person name="Kraft C.L."/>
            <person name="Lu F."/>
            <person name="Nguyen T."/>
            <person name="Nusskern D.R."/>
            <person name="Pfannkoch C.M."/>
            <person name="Sitter C."/>
            <person name="Sutton G.G."/>
            <person name="Venter J.C."/>
            <person name="Wang Z."/>
            <person name="Woodage T."/>
            <person name="Zheng X.H."/>
            <person name="Zhong F."/>
        </authorList>
    </citation>
    <scope>NUCLEOTIDE SEQUENCE [LARGE SCALE GENOMIC DNA]</scope>
    <source>
        <strain>BN</strain>
        <strain evidence="3">Sprague-Dawley</strain>
    </source>
</reference>
<evidence type="ECO:0000313" key="2">
    <source>
        <dbReference type="EMBL" id="EDL90321.1"/>
    </source>
</evidence>
<evidence type="ECO:0000256" key="1">
    <source>
        <dbReference type="SAM" id="MobiDB-lite"/>
    </source>
</evidence>
<dbReference type="RGD" id="620952">
    <property type="gene designation" value="Pdzk1ip1"/>
</dbReference>
<evidence type="ECO:0000313" key="3">
    <source>
        <dbReference type="Proteomes" id="UP000234681"/>
    </source>
</evidence>
<proteinExistence type="predicted"/>